<dbReference type="InterPro" id="IPR001867">
    <property type="entry name" value="OmpR/PhoB-type_DNA-bd"/>
</dbReference>
<dbReference type="Pfam" id="PF00486">
    <property type="entry name" value="Trans_reg_C"/>
    <property type="match status" value="1"/>
</dbReference>
<dbReference type="Pfam" id="PF00072">
    <property type="entry name" value="Response_reg"/>
    <property type="match status" value="1"/>
</dbReference>
<evidence type="ECO:0000256" key="6">
    <source>
        <dbReference type="PROSITE-ProRule" id="PRU00169"/>
    </source>
</evidence>
<dbReference type="InterPro" id="IPR039420">
    <property type="entry name" value="WalR-like"/>
</dbReference>
<keyword evidence="5" id="KW-0804">Transcription</keyword>
<keyword evidence="2" id="KW-0902">Two-component regulatory system</keyword>
<feature type="DNA-binding region" description="OmpR/PhoB-type" evidence="7">
    <location>
        <begin position="137"/>
        <end position="237"/>
    </location>
</feature>
<dbReference type="Gene3D" id="6.10.250.690">
    <property type="match status" value="1"/>
</dbReference>
<accession>A0ABW2V4J3</accession>
<evidence type="ECO:0000256" key="3">
    <source>
        <dbReference type="ARBA" id="ARBA00023015"/>
    </source>
</evidence>
<name>A0ABW2V4J3_9BACL</name>
<proteinExistence type="predicted"/>
<dbReference type="RefSeq" id="WP_138788873.1">
    <property type="nucleotide sequence ID" value="NZ_JBHTGQ010000010.1"/>
</dbReference>
<evidence type="ECO:0000256" key="2">
    <source>
        <dbReference type="ARBA" id="ARBA00023012"/>
    </source>
</evidence>
<dbReference type="InterPro" id="IPR016032">
    <property type="entry name" value="Sig_transdc_resp-reg_C-effctor"/>
</dbReference>
<keyword evidence="11" id="KW-1185">Reference proteome</keyword>
<reference evidence="11" key="1">
    <citation type="journal article" date="2019" name="Int. J. Syst. Evol. Microbiol.">
        <title>The Global Catalogue of Microorganisms (GCM) 10K type strain sequencing project: providing services to taxonomists for standard genome sequencing and annotation.</title>
        <authorList>
            <consortium name="The Broad Institute Genomics Platform"/>
            <consortium name="The Broad Institute Genome Sequencing Center for Infectious Disease"/>
            <person name="Wu L."/>
            <person name="Ma J."/>
        </authorList>
    </citation>
    <scope>NUCLEOTIDE SEQUENCE [LARGE SCALE GENOMIC DNA]</scope>
    <source>
        <strain evidence="11">JCM 18657</strain>
    </source>
</reference>
<organism evidence="10 11">
    <name type="scientific">Paenibacillus thermoaerophilus</name>
    <dbReference type="NCBI Taxonomy" id="1215385"/>
    <lineage>
        <taxon>Bacteria</taxon>
        <taxon>Bacillati</taxon>
        <taxon>Bacillota</taxon>
        <taxon>Bacilli</taxon>
        <taxon>Bacillales</taxon>
        <taxon>Paenibacillaceae</taxon>
        <taxon>Paenibacillus</taxon>
    </lineage>
</organism>
<feature type="domain" description="Response regulatory" evidence="8">
    <location>
        <begin position="3"/>
        <end position="116"/>
    </location>
</feature>
<evidence type="ECO:0000256" key="5">
    <source>
        <dbReference type="ARBA" id="ARBA00023163"/>
    </source>
</evidence>
<evidence type="ECO:0000259" key="8">
    <source>
        <dbReference type="PROSITE" id="PS50110"/>
    </source>
</evidence>
<feature type="domain" description="OmpR/PhoB-type" evidence="9">
    <location>
        <begin position="137"/>
        <end position="237"/>
    </location>
</feature>
<dbReference type="SUPFAM" id="SSF52172">
    <property type="entry name" value="CheY-like"/>
    <property type="match status" value="1"/>
</dbReference>
<dbReference type="SMART" id="SM00448">
    <property type="entry name" value="REC"/>
    <property type="match status" value="1"/>
</dbReference>
<dbReference type="PROSITE" id="PS50110">
    <property type="entry name" value="RESPONSE_REGULATORY"/>
    <property type="match status" value="1"/>
</dbReference>
<evidence type="ECO:0000313" key="10">
    <source>
        <dbReference type="EMBL" id="MFC7749218.1"/>
    </source>
</evidence>
<keyword evidence="3" id="KW-0805">Transcription regulation</keyword>
<dbReference type="EMBL" id="JBHTGQ010000010">
    <property type="protein sequence ID" value="MFC7749218.1"/>
    <property type="molecule type" value="Genomic_DNA"/>
</dbReference>
<comment type="caution">
    <text evidence="10">The sequence shown here is derived from an EMBL/GenBank/DDBJ whole genome shotgun (WGS) entry which is preliminary data.</text>
</comment>
<dbReference type="Proteomes" id="UP001596528">
    <property type="component" value="Unassembled WGS sequence"/>
</dbReference>
<evidence type="ECO:0000256" key="7">
    <source>
        <dbReference type="PROSITE-ProRule" id="PRU01091"/>
    </source>
</evidence>
<dbReference type="InterPro" id="IPR001789">
    <property type="entry name" value="Sig_transdc_resp-reg_receiver"/>
</dbReference>
<dbReference type="CDD" id="cd00383">
    <property type="entry name" value="trans_reg_C"/>
    <property type="match status" value="1"/>
</dbReference>
<dbReference type="InterPro" id="IPR011006">
    <property type="entry name" value="CheY-like_superfamily"/>
</dbReference>
<sequence>MYRVLIVEDDNMIGDMLSMYLTEEGYDVRRVENGGLGKEAVNEFVPDLIILDLMLPDMNGMQLCTELRNKSAVPILIISMKTEVSERVNALIAGADDYLCKPFSMRELTARVTALIRRSHLMRFDSGSGGEVAAAASGQTARSDSIHLDLDRRAVLVDNRVVDTTFSEFEIMKLFCAYPGKVFSREELINELRGFDSYVTDRSIDVHIANLRKKIESDPKDPKHIKTVWGVGYKFVYDA</sequence>
<keyword evidence="1 6" id="KW-0597">Phosphoprotein</keyword>
<evidence type="ECO:0000259" key="9">
    <source>
        <dbReference type="PROSITE" id="PS51755"/>
    </source>
</evidence>
<dbReference type="InterPro" id="IPR036388">
    <property type="entry name" value="WH-like_DNA-bd_sf"/>
</dbReference>
<dbReference type="PROSITE" id="PS51755">
    <property type="entry name" value="OMPR_PHOB"/>
    <property type="match status" value="1"/>
</dbReference>
<evidence type="ECO:0000256" key="1">
    <source>
        <dbReference type="ARBA" id="ARBA00022553"/>
    </source>
</evidence>
<protein>
    <submittedName>
        <fullName evidence="10">Response regulator transcription factor</fullName>
    </submittedName>
</protein>
<dbReference type="Gene3D" id="1.10.10.10">
    <property type="entry name" value="Winged helix-like DNA-binding domain superfamily/Winged helix DNA-binding domain"/>
    <property type="match status" value="1"/>
</dbReference>
<dbReference type="PANTHER" id="PTHR48111:SF1">
    <property type="entry name" value="TWO-COMPONENT RESPONSE REGULATOR ORR33"/>
    <property type="match status" value="1"/>
</dbReference>
<gene>
    <name evidence="10" type="ORF">ACFQWB_04580</name>
</gene>
<feature type="modified residue" description="4-aspartylphosphate" evidence="6">
    <location>
        <position position="52"/>
    </location>
</feature>
<dbReference type="SUPFAM" id="SSF46894">
    <property type="entry name" value="C-terminal effector domain of the bipartite response regulators"/>
    <property type="match status" value="1"/>
</dbReference>
<keyword evidence="4 7" id="KW-0238">DNA-binding</keyword>
<evidence type="ECO:0000313" key="11">
    <source>
        <dbReference type="Proteomes" id="UP001596528"/>
    </source>
</evidence>
<dbReference type="Gene3D" id="3.40.50.2300">
    <property type="match status" value="1"/>
</dbReference>
<evidence type="ECO:0000256" key="4">
    <source>
        <dbReference type="ARBA" id="ARBA00023125"/>
    </source>
</evidence>
<dbReference type="PANTHER" id="PTHR48111">
    <property type="entry name" value="REGULATOR OF RPOS"/>
    <property type="match status" value="1"/>
</dbReference>
<dbReference type="SMART" id="SM00862">
    <property type="entry name" value="Trans_reg_C"/>
    <property type="match status" value="1"/>
</dbReference>